<dbReference type="Pfam" id="PF12838">
    <property type="entry name" value="Fer4_7"/>
    <property type="match status" value="1"/>
</dbReference>
<evidence type="ECO:0000256" key="3">
    <source>
        <dbReference type="ARBA" id="ARBA00023004"/>
    </source>
</evidence>
<feature type="domain" description="4Fe-4S ferredoxin-type" evidence="5">
    <location>
        <begin position="4"/>
        <end position="33"/>
    </location>
</feature>
<evidence type="ECO:0000256" key="4">
    <source>
        <dbReference type="ARBA" id="ARBA00023014"/>
    </source>
</evidence>
<dbReference type="Proteomes" id="UP001333102">
    <property type="component" value="Chromosome"/>
</dbReference>
<organism evidence="6 7">
    <name type="scientific">Geochorda subterranea</name>
    <dbReference type="NCBI Taxonomy" id="3109564"/>
    <lineage>
        <taxon>Bacteria</taxon>
        <taxon>Bacillati</taxon>
        <taxon>Bacillota</taxon>
        <taxon>Limnochordia</taxon>
        <taxon>Limnochordales</taxon>
        <taxon>Geochordaceae</taxon>
        <taxon>Geochorda</taxon>
    </lineage>
</organism>
<keyword evidence="4" id="KW-0411">Iron-sulfur</keyword>
<evidence type="ECO:0000313" key="7">
    <source>
        <dbReference type="Proteomes" id="UP001333102"/>
    </source>
</evidence>
<accession>A0ABZ1BQU3</accession>
<evidence type="ECO:0000256" key="1">
    <source>
        <dbReference type="ARBA" id="ARBA00022485"/>
    </source>
</evidence>
<dbReference type="InterPro" id="IPR050572">
    <property type="entry name" value="Fe-S_Ferredoxin"/>
</dbReference>
<dbReference type="PANTHER" id="PTHR43687">
    <property type="entry name" value="ADENYLYLSULFATE REDUCTASE, BETA SUBUNIT"/>
    <property type="match status" value="1"/>
</dbReference>
<dbReference type="InterPro" id="IPR017900">
    <property type="entry name" value="4Fe4S_Fe_S_CS"/>
</dbReference>
<sequence>MKAVTVSIDRDRCKGCELCISFCPTGVLALSDRDFNASGYRPAVVVRPDACTGCAHCARMCPEAAISIAVLRPTTSMAR</sequence>
<keyword evidence="1" id="KW-0004">4Fe-4S</keyword>
<dbReference type="RefSeq" id="WP_324669583.1">
    <property type="nucleotide sequence ID" value="NZ_CP141614.1"/>
</dbReference>
<keyword evidence="2" id="KW-0479">Metal-binding</keyword>
<evidence type="ECO:0000259" key="5">
    <source>
        <dbReference type="PROSITE" id="PS51379"/>
    </source>
</evidence>
<keyword evidence="7" id="KW-1185">Reference proteome</keyword>
<name>A0ABZ1BQU3_9FIRM</name>
<proteinExistence type="predicted"/>
<dbReference type="InterPro" id="IPR017896">
    <property type="entry name" value="4Fe4S_Fe-S-bd"/>
</dbReference>
<evidence type="ECO:0000313" key="6">
    <source>
        <dbReference type="EMBL" id="WRP15192.1"/>
    </source>
</evidence>
<dbReference type="EMBL" id="CP141614">
    <property type="protein sequence ID" value="WRP15192.1"/>
    <property type="molecule type" value="Genomic_DNA"/>
</dbReference>
<dbReference type="SUPFAM" id="SSF54862">
    <property type="entry name" value="4Fe-4S ferredoxins"/>
    <property type="match status" value="1"/>
</dbReference>
<dbReference type="PROSITE" id="PS51379">
    <property type="entry name" value="4FE4S_FER_2"/>
    <property type="match status" value="2"/>
</dbReference>
<feature type="domain" description="4Fe-4S ferredoxin-type" evidence="5">
    <location>
        <begin position="42"/>
        <end position="71"/>
    </location>
</feature>
<dbReference type="PANTHER" id="PTHR43687:SF4">
    <property type="entry name" value="BLR5484 PROTEIN"/>
    <property type="match status" value="1"/>
</dbReference>
<reference evidence="7" key="1">
    <citation type="submission" date="2023-12" db="EMBL/GenBank/DDBJ databases">
        <title>Novel isolates from deep terrestrial aquifers shed light on the physiology and ecology of the class Limnochordia.</title>
        <authorList>
            <person name="Karnachuk O.V."/>
            <person name="Lukina A.P."/>
            <person name="Avakyan M.R."/>
            <person name="Kadnikov V."/>
            <person name="Begmatov S."/>
            <person name="Beletsky A.V."/>
            <person name="Mardanov A.V."/>
            <person name="Ravin N.V."/>
        </authorList>
    </citation>
    <scope>NUCLEOTIDE SEQUENCE [LARGE SCALE GENOMIC DNA]</scope>
    <source>
        <strain evidence="7">LN</strain>
    </source>
</reference>
<gene>
    <name evidence="6" type="ORF">VLY81_03205</name>
</gene>
<dbReference type="PROSITE" id="PS00198">
    <property type="entry name" value="4FE4S_FER_1"/>
    <property type="match status" value="2"/>
</dbReference>
<evidence type="ECO:0000256" key="2">
    <source>
        <dbReference type="ARBA" id="ARBA00022723"/>
    </source>
</evidence>
<keyword evidence="3" id="KW-0408">Iron</keyword>
<dbReference type="Gene3D" id="3.30.70.20">
    <property type="match status" value="1"/>
</dbReference>
<protein>
    <submittedName>
        <fullName evidence="6">4Fe-4S dicluster domain-containing protein</fullName>
    </submittedName>
</protein>